<comment type="caution">
    <text evidence="1">The sequence shown here is derived from an EMBL/GenBank/DDBJ whole genome shotgun (WGS) entry which is preliminary data.</text>
</comment>
<reference evidence="1" key="1">
    <citation type="submission" date="2018-05" db="EMBL/GenBank/DDBJ databases">
        <title>Draft genome of Mucuna pruriens seed.</title>
        <authorList>
            <person name="Nnadi N.E."/>
            <person name="Vos R."/>
            <person name="Hasami M.H."/>
            <person name="Devisetty U.K."/>
            <person name="Aguiy J.C."/>
        </authorList>
    </citation>
    <scope>NUCLEOTIDE SEQUENCE [LARGE SCALE GENOMIC DNA]</scope>
    <source>
        <strain evidence="1">JCA_2017</strain>
    </source>
</reference>
<name>A0A371ENU1_MUCPR</name>
<keyword evidence="2" id="KW-1185">Reference proteome</keyword>
<sequence length="200" mass="23514">MCALTKVEYEKVNSCKSLKEIMGYLKWKTMKALIKYLDDSKQLLITIEIKGNNSQGVQKPEEAFHGRTSWLLKLNEDEGQRKGRSTLYEKERRIQMKESLQKTKVKWFTISAKNLDTTSLNVLAWRRRNRRRKISPSLGRRKDGETNICLMVVLLQKEKKMTKIIFKQLIKNTFQNSSTLSIVYKDLKKKFSKLSKQFDA</sequence>
<accession>A0A371ENU1</accession>
<evidence type="ECO:0000313" key="1">
    <source>
        <dbReference type="EMBL" id="RDX67722.1"/>
    </source>
</evidence>
<dbReference type="EMBL" id="QJKJ01012873">
    <property type="protein sequence ID" value="RDX67722.1"/>
    <property type="molecule type" value="Genomic_DNA"/>
</dbReference>
<feature type="non-terminal residue" evidence="1">
    <location>
        <position position="1"/>
    </location>
</feature>
<protein>
    <submittedName>
        <fullName evidence="1">Uncharacterized protein</fullName>
    </submittedName>
</protein>
<dbReference type="AlphaFoldDB" id="A0A371ENU1"/>
<proteinExistence type="predicted"/>
<evidence type="ECO:0000313" key="2">
    <source>
        <dbReference type="Proteomes" id="UP000257109"/>
    </source>
</evidence>
<gene>
    <name evidence="1" type="ORF">CR513_53360</name>
</gene>
<organism evidence="1 2">
    <name type="scientific">Mucuna pruriens</name>
    <name type="common">Velvet bean</name>
    <name type="synonym">Dolichos pruriens</name>
    <dbReference type="NCBI Taxonomy" id="157652"/>
    <lineage>
        <taxon>Eukaryota</taxon>
        <taxon>Viridiplantae</taxon>
        <taxon>Streptophyta</taxon>
        <taxon>Embryophyta</taxon>
        <taxon>Tracheophyta</taxon>
        <taxon>Spermatophyta</taxon>
        <taxon>Magnoliopsida</taxon>
        <taxon>eudicotyledons</taxon>
        <taxon>Gunneridae</taxon>
        <taxon>Pentapetalae</taxon>
        <taxon>rosids</taxon>
        <taxon>fabids</taxon>
        <taxon>Fabales</taxon>
        <taxon>Fabaceae</taxon>
        <taxon>Papilionoideae</taxon>
        <taxon>50 kb inversion clade</taxon>
        <taxon>NPAAA clade</taxon>
        <taxon>indigoferoid/millettioid clade</taxon>
        <taxon>Phaseoleae</taxon>
        <taxon>Mucuna</taxon>
    </lineage>
</organism>
<dbReference type="Proteomes" id="UP000257109">
    <property type="component" value="Unassembled WGS sequence"/>
</dbReference>